<evidence type="ECO:0000256" key="1">
    <source>
        <dbReference type="ARBA" id="ARBA00022884"/>
    </source>
</evidence>
<protein>
    <recommendedName>
        <fullName evidence="3">RRM domain-containing protein</fullName>
    </recommendedName>
</protein>
<comment type="caution">
    <text evidence="4">The sequence shown here is derived from an EMBL/GenBank/DDBJ whole genome shotgun (WGS) entry which is preliminary data.</text>
</comment>
<accession>A0ABP8HNU9</accession>
<evidence type="ECO:0000259" key="3">
    <source>
        <dbReference type="PROSITE" id="PS50102"/>
    </source>
</evidence>
<dbReference type="Gene3D" id="3.30.70.330">
    <property type="match status" value="1"/>
</dbReference>
<reference evidence="5" key="1">
    <citation type="journal article" date="2019" name="Int. J. Syst. Evol. Microbiol.">
        <title>The Global Catalogue of Microorganisms (GCM) 10K type strain sequencing project: providing services to taxonomists for standard genome sequencing and annotation.</title>
        <authorList>
            <consortium name="The Broad Institute Genomics Platform"/>
            <consortium name="The Broad Institute Genome Sequencing Center for Infectious Disease"/>
            <person name="Wu L."/>
            <person name="Ma J."/>
        </authorList>
    </citation>
    <scope>NUCLEOTIDE SEQUENCE [LARGE SCALE GENOMIC DNA]</scope>
    <source>
        <strain evidence="5">JCM 17705</strain>
    </source>
</reference>
<evidence type="ECO:0000313" key="4">
    <source>
        <dbReference type="EMBL" id="GAA4341746.1"/>
    </source>
</evidence>
<dbReference type="PANTHER" id="PTHR48027">
    <property type="entry name" value="HETEROGENEOUS NUCLEAR RIBONUCLEOPROTEIN 87F-RELATED"/>
    <property type="match status" value="1"/>
</dbReference>
<evidence type="ECO:0000256" key="2">
    <source>
        <dbReference type="SAM" id="MobiDB-lite"/>
    </source>
</evidence>
<gene>
    <name evidence="4" type="ORF">GCM10023149_54240</name>
</gene>
<name>A0ABP8HNU9_9SPHI</name>
<dbReference type="InterPro" id="IPR052462">
    <property type="entry name" value="SLIRP/GR-RBP-like"/>
</dbReference>
<dbReference type="SUPFAM" id="SSF54928">
    <property type="entry name" value="RNA-binding domain, RBD"/>
    <property type="match status" value="1"/>
</dbReference>
<feature type="domain" description="RRM" evidence="3">
    <location>
        <begin position="1"/>
        <end position="68"/>
    </location>
</feature>
<dbReference type="InterPro" id="IPR035979">
    <property type="entry name" value="RBD_domain_sf"/>
</dbReference>
<dbReference type="Proteomes" id="UP001500582">
    <property type="component" value="Unassembled WGS sequence"/>
</dbReference>
<organism evidence="4 5">
    <name type="scientific">Mucilaginibacter gynuensis</name>
    <dbReference type="NCBI Taxonomy" id="1302236"/>
    <lineage>
        <taxon>Bacteria</taxon>
        <taxon>Pseudomonadati</taxon>
        <taxon>Bacteroidota</taxon>
        <taxon>Sphingobacteriia</taxon>
        <taxon>Sphingobacteriales</taxon>
        <taxon>Sphingobacteriaceae</taxon>
        <taxon>Mucilaginibacter</taxon>
    </lineage>
</organism>
<keyword evidence="5" id="KW-1185">Reference proteome</keyword>
<feature type="region of interest" description="Disordered" evidence="2">
    <location>
        <begin position="65"/>
        <end position="117"/>
    </location>
</feature>
<keyword evidence="1" id="KW-0694">RNA-binding</keyword>
<dbReference type="Pfam" id="PF00076">
    <property type="entry name" value="RRM_1"/>
    <property type="match status" value="1"/>
</dbReference>
<evidence type="ECO:0000313" key="5">
    <source>
        <dbReference type="Proteomes" id="UP001500582"/>
    </source>
</evidence>
<dbReference type="InterPro" id="IPR000504">
    <property type="entry name" value="RRM_dom"/>
</dbReference>
<dbReference type="InterPro" id="IPR012677">
    <property type="entry name" value="Nucleotide-bd_a/b_plait_sf"/>
</dbReference>
<proteinExistence type="predicted"/>
<sequence>MDELELLELFAAYGTIGTVTIIRDQETNVSAGYGFITMTDQAGADRAIAALDGATIDERTLSVRIADNKNPPPVKPAPRANKTYNKPKFTKAGYTKPGSYSNSDASGEKKKRPRKRL</sequence>
<dbReference type="SMART" id="SM00360">
    <property type="entry name" value="RRM"/>
    <property type="match status" value="1"/>
</dbReference>
<dbReference type="PROSITE" id="PS50102">
    <property type="entry name" value="RRM"/>
    <property type="match status" value="1"/>
</dbReference>
<dbReference type="EMBL" id="BAABFT010000033">
    <property type="protein sequence ID" value="GAA4341746.1"/>
    <property type="molecule type" value="Genomic_DNA"/>
</dbReference>